<name>A0AC35U6E3_9BILA</name>
<dbReference type="WBParaSite" id="RSKR_0000819400.1">
    <property type="protein sequence ID" value="RSKR_0000819400.1"/>
    <property type="gene ID" value="RSKR_0000819400"/>
</dbReference>
<sequence>MPSENKPVLQMFDNLDVSPDFTKGTDLLDINQNLDGLTLHNREVIKTVFEEPSVIKGIIYNDMRFNIYCTGSLLDSVQKFRLFKDCKHFVDMPLKEDAAVVFNKWTKLVLNSGDIIEKAAVETFVRENFDEPGVELEHHIPTDFNIIGENLKQIIDSDYRNWALNLHSRWPSLCRKVKQTVLDNVERYSLIALPNPFVVPGGRFNEIYYWDSFFIIKGLLASKMFKTVRNMIDNMGFMIDEFGFIPNGNRVYYLNRSQPPLMSWCIDAYYKETGDLEYAEKALPWIEKELVFFRNNRSVQLEGWKSHLYRFQVNVDTPRPESYREDIETSDHCTDLKTRQNLWGEIAAAAESGRDFSSRWFSKQGDYANRLQGIRTSQVLPVDLNAIIVLNLNIASEINEALGNYEKAERFRQERDALKDMVHEILWNADLGSWFDYDLENKHPILTYFDTNFFPLVTGCRLNESELSQLVSYISKNGLLKFPGGIPTSLVDSGEQWDFPNAWAPTTWVLVEGLRIHNQHEMAKEIADKWLKKNYIVWKDTDGKMFEKYNVTTSCAKNIAGGGEYEIQEGFGWTNGVILDLLMKYKDEAKYEIEENQCKACDCRKSSIIIDNRDMSFLEKALGAGEILPILAL</sequence>
<proteinExistence type="predicted"/>
<accession>A0AC35U6E3</accession>
<dbReference type="Proteomes" id="UP000095286">
    <property type="component" value="Unplaced"/>
</dbReference>
<reference evidence="2" key="1">
    <citation type="submission" date="2016-11" db="UniProtKB">
        <authorList>
            <consortium name="WormBaseParasite"/>
        </authorList>
    </citation>
    <scope>IDENTIFICATION</scope>
    <source>
        <strain evidence="2">KR3021</strain>
    </source>
</reference>
<evidence type="ECO:0000313" key="2">
    <source>
        <dbReference type="WBParaSite" id="RSKR_0000819400.1"/>
    </source>
</evidence>
<protein>
    <submittedName>
        <fullName evidence="2">Trehalase</fullName>
    </submittedName>
</protein>
<organism evidence="1 2">
    <name type="scientific">Rhabditophanes sp. KR3021</name>
    <dbReference type="NCBI Taxonomy" id="114890"/>
    <lineage>
        <taxon>Eukaryota</taxon>
        <taxon>Metazoa</taxon>
        <taxon>Ecdysozoa</taxon>
        <taxon>Nematoda</taxon>
        <taxon>Chromadorea</taxon>
        <taxon>Rhabditida</taxon>
        <taxon>Tylenchina</taxon>
        <taxon>Panagrolaimomorpha</taxon>
        <taxon>Strongyloidoidea</taxon>
        <taxon>Alloionematidae</taxon>
        <taxon>Rhabditophanes</taxon>
    </lineage>
</organism>
<evidence type="ECO:0000313" key="1">
    <source>
        <dbReference type="Proteomes" id="UP000095286"/>
    </source>
</evidence>